<accession>A0ABW7XUK2</accession>
<proteinExistence type="predicted"/>
<dbReference type="PROSITE" id="PS51318">
    <property type="entry name" value="TAT"/>
    <property type="match status" value="1"/>
</dbReference>
<sequence>MSSISRRTLLGYSGTAAAGTVLGVTAPAEAAETAETTETTETTAASGTAAASAAPASEFPEGTLFSGRTSLDYAAMAIRFSVEMVETPPDGYAVDPSEIADALNELVVSRGWPAITFYGTPKPAPLN</sequence>
<dbReference type="Proteomes" id="UP001612415">
    <property type="component" value="Unassembled WGS sequence"/>
</dbReference>
<evidence type="ECO:0000256" key="1">
    <source>
        <dbReference type="SAM" id="MobiDB-lite"/>
    </source>
</evidence>
<gene>
    <name evidence="3" type="ORF">ACIA8P_03725</name>
</gene>
<keyword evidence="2" id="KW-0732">Signal</keyword>
<dbReference type="InterPro" id="IPR006311">
    <property type="entry name" value="TAT_signal"/>
</dbReference>
<dbReference type="RefSeq" id="WP_030927549.1">
    <property type="nucleotide sequence ID" value="NZ_JBITDC010000001.1"/>
</dbReference>
<reference evidence="3 4" key="1">
    <citation type="submission" date="2024-10" db="EMBL/GenBank/DDBJ databases">
        <title>The Natural Products Discovery Center: Release of the First 8490 Sequenced Strains for Exploring Actinobacteria Biosynthetic Diversity.</title>
        <authorList>
            <person name="Kalkreuter E."/>
            <person name="Kautsar S.A."/>
            <person name="Yang D."/>
            <person name="Bader C.D."/>
            <person name="Teijaro C.N."/>
            <person name="Fluegel L."/>
            <person name="Davis C.M."/>
            <person name="Simpson J.R."/>
            <person name="Lauterbach L."/>
            <person name="Steele A.D."/>
            <person name="Gui C."/>
            <person name="Meng S."/>
            <person name="Li G."/>
            <person name="Viehrig K."/>
            <person name="Ye F."/>
            <person name="Su P."/>
            <person name="Kiefer A.F."/>
            <person name="Nichols A."/>
            <person name="Cepeda A.J."/>
            <person name="Yan W."/>
            <person name="Fan B."/>
            <person name="Jiang Y."/>
            <person name="Adhikari A."/>
            <person name="Zheng C.-J."/>
            <person name="Schuster L."/>
            <person name="Cowan T.M."/>
            <person name="Smanski M.J."/>
            <person name="Chevrette M.G."/>
            <person name="De Carvalho L.P.S."/>
            <person name="Shen B."/>
        </authorList>
    </citation>
    <scope>NUCLEOTIDE SEQUENCE [LARGE SCALE GENOMIC DNA]</scope>
    <source>
        <strain evidence="3 4">NPDC051599</strain>
    </source>
</reference>
<dbReference type="EMBL" id="JBITDC010000001">
    <property type="protein sequence ID" value="MFI5673766.1"/>
    <property type="molecule type" value="Genomic_DNA"/>
</dbReference>
<evidence type="ECO:0000313" key="3">
    <source>
        <dbReference type="EMBL" id="MFI5673766.1"/>
    </source>
</evidence>
<feature type="chain" id="PRO_5046402311" evidence="2">
    <location>
        <begin position="31"/>
        <end position="127"/>
    </location>
</feature>
<evidence type="ECO:0000313" key="4">
    <source>
        <dbReference type="Proteomes" id="UP001612415"/>
    </source>
</evidence>
<name>A0ABW7XUK2_STRCE</name>
<evidence type="ECO:0000256" key="2">
    <source>
        <dbReference type="SAM" id="SignalP"/>
    </source>
</evidence>
<feature type="region of interest" description="Disordered" evidence="1">
    <location>
        <begin position="29"/>
        <end position="61"/>
    </location>
</feature>
<organism evidence="3 4">
    <name type="scientific">Streptomyces cellulosae</name>
    <dbReference type="NCBI Taxonomy" id="1968"/>
    <lineage>
        <taxon>Bacteria</taxon>
        <taxon>Bacillati</taxon>
        <taxon>Actinomycetota</taxon>
        <taxon>Actinomycetes</taxon>
        <taxon>Kitasatosporales</taxon>
        <taxon>Streptomycetaceae</taxon>
        <taxon>Streptomyces</taxon>
    </lineage>
</organism>
<keyword evidence="4" id="KW-1185">Reference proteome</keyword>
<protein>
    <submittedName>
        <fullName evidence="3">Uncharacterized protein</fullName>
    </submittedName>
</protein>
<feature type="signal peptide" evidence="2">
    <location>
        <begin position="1"/>
        <end position="30"/>
    </location>
</feature>
<comment type="caution">
    <text evidence="3">The sequence shown here is derived from an EMBL/GenBank/DDBJ whole genome shotgun (WGS) entry which is preliminary data.</text>
</comment>